<sequence>MIETEEKNRSLWRTPRARWLLAITVVVALGGAAYGLYWYRVARFIEYTDDAYVSGNVVDITPRTSGTVVAIGANNTQFVKAGYPLVRLDQADAAVRLQRAEANLASTVRRVRNLFATNAELRADVQVYRT</sequence>
<dbReference type="GO" id="GO:0030313">
    <property type="term" value="C:cell envelope"/>
    <property type="evidence" value="ECO:0007669"/>
    <property type="project" value="UniProtKB-SubCell"/>
</dbReference>
<feature type="non-terminal residue" evidence="3">
    <location>
        <position position="130"/>
    </location>
</feature>
<evidence type="ECO:0000256" key="1">
    <source>
        <dbReference type="ARBA" id="ARBA00004196"/>
    </source>
</evidence>
<dbReference type="EMBL" id="AUZZ01004896">
    <property type="protein sequence ID" value="EQD51515.1"/>
    <property type="molecule type" value="Genomic_DNA"/>
</dbReference>
<reference evidence="3" key="1">
    <citation type="submission" date="2013-08" db="EMBL/GenBank/DDBJ databases">
        <authorList>
            <person name="Mendez C."/>
            <person name="Richter M."/>
            <person name="Ferrer M."/>
            <person name="Sanchez J."/>
        </authorList>
    </citation>
    <scope>NUCLEOTIDE SEQUENCE</scope>
</reference>
<dbReference type="SUPFAM" id="SSF111369">
    <property type="entry name" value="HlyD-like secretion proteins"/>
    <property type="match status" value="1"/>
</dbReference>
<comment type="subcellular location">
    <subcellularLocation>
        <location evidence="1">Cell envelope</location>
    </subcellularLocation>
</comment>
<dbReference type="Gene3D" id="2.40.50.100">
    <property type="match status" value="1"/>
</dbReference>
<protein>
    <submittedName>
        <fullName evidence="3">Efflux pump membrane protein</fullName>
    </submittedName>
</protein>
<dbReference type="PANTHER" id="PTHR30386">
    <property type="entry name" value="MEMBRANE FUSION SUBUNIT OF EMRAB-TOLC MULTIDRUG EFFLUX PUMP"/>
    <property type="match status" value="1"/>
</dbReference>
<keyword evidence="2" id="KW-1133">Transmembrane helix</keyword>
<keyword evidence="2" id="KW-0812">Transmembrane</keyword>
<dbReference type="Gene3D" id="1.10.287.470">
    <property type="entry name" value="Helix hairpin bin"/>
    <property type="match status" value="1"/>
</dbReference>
<dbReference type="AlphaFoldDB" id="T1BB84"/>
<reference evidence="3" key="2">
    <citation type="journal article" date="2014" name="ISME J.">
        <title>Microbial stratification in low pH oxic and suboxic macroscopic growths along an acid mine drainage.</title>
        <authorList>
            <person name="Mendez-Garcia C."/>
            <person name="Mesa V."/>
            <person name="Sprenger R.R."/>
            <person name="Richter M."/>
            <person name="Diez M.S."/>
            <person name="Solano J."/>
            <person name="Bargiela R."/>
            <person name="Golyshina O.V."/>
            <person name="Manteca A."/>
            <person name="Ramos J.L."/>
            <person name="Gallego J.R."/>
            <person name="Llorente I."/>
            <person name="Martins Dos Santos V.A."/>
            <person name="Jensen O.N."/>
            <person name="Pelaez A.I."/>
            <person name="Sanchez J."/>
            <person name="Ferrer M."/>
        </authorList>
    </citation>
    <scope>NUCLEOTIDE SEQUENCE</scope>
</reference>
<accession>T1BB84</accession>
<evidence type="ECO:0000313" key="3">
    <source>
        <dbReference type="EMBL" id="EQD51515.1"/>
    </source>
</evidence>
<name>T1BB84_9ZZZZ</name>
<dbReference type="InterPro" id="IPR050739">
    <property type="entry name" value="MFP"/>
</dbReference>
<evidence type="ECO:0000256" key="2">
    <source>
        <dbReference type="SAM" id="Phobius"/>
    </source>
</evidence>
<keyword evidence="2" id="KW-0472">Membrane</keyword>
<proteinExistence type="predicted"/>
<feature type="transmembrane region" description="Helical" evidence="2">
    <location>
        <begin position="20"/>
        <end position="39"/>
    </location>
</feature>
<gene>
    <name evidence="3" type="ORF">B2A_06865</name>
</gene>
<dbReference type="PANTHER" id="PTHR30386:SF19">
    <property type="entry name" value="MULTIDRUG EXPORT PROTEIN EMRA-RELATED"/>
    <property type="match status" value="1"/>
</dbReference>
<organism evidence="3">
    <name type="scientific">mine drainage metagenome</name>
    <dbReference type="NCBI Taxonomy" id="410659"/>
    <lineage>
        <taxon>unclassified sequences</taxon>
        <taxon>metagenomes</taxon>
        <taxon>ecological metagenomes</taxon>
    </lineage>
</organism>
<comment type="caution">
    <text evidence="3">The sequence shown here is derived from an EMBL/GenBank/DDBJ whole genome shotgun (WGS) entry which is preliminary data.</text>
</comment>